<dbReference type="InterPro" id="IPR056125">
    <property type="entry name" value="DUF7708"/>
</dbReference>
<dbReference type="Pfam" id="PF24809">
    <property type="entry name" value="DUF7708"/>
    <property type="match status" value="1"/>
</dbReference>
<dbReference type="AlphaFoldDB" id="A0A9P8TY67"/>
<evidence type="ECO:0000256" key="1">
    <source>
        <dbReference type="SAM" id="Coils"/>
    </source>
</evidence>
<organism evidence="3 4">
    <name type="scientific">Trichoderma cornu-damae</name>
    <dbReference type="NCBI Taxonomy" id="654480"/>
    <lineage>
        <taxon>Eukaryota</taxon>
        <taxon>Fungi</taxon>
        <taxon>Dikarya</taxon>
        <taxon>Ascomycota</taxon>
        <taxon>Pezizomycotina</taxon>
        <taxon>Sordariomycetes</taxon>
        <taxon>Hypocreomycetidae</taxon>
        <taxon>Hypocreales</taxon>
        <taxon>Hypocreaceae</taxon>
        <taxon>Trichoderma</taxon>
    </lineage>
</organism>
<feature type="non-terminal residue" evidence="3">
    <location>
        <position position="473"/>
    </location>
</feature>
<feature type="coiled-coil region" evidence="1">
    <location>
        <begin position="220"/>
        <end position="247"/>
    </location>
</feature>
<comment type="caution">
    <text evidence="3">The sequence shown here is derived from an EMBL/GenBank/DDBJ whole genome shotgun (WGS) entry which is preliminary data.</text>
</comment>
<dbReference type="OrthoDB" id="61900at2759"/>
<gene>
    <name evidence="3" type="ORF">Trco_004377</name>
</gene>
<keyword evidence="1" id="KW-0175">Coiled coil</keyword>
<sequence length="473" mass="52684">MSTIAIFCIEIELECLQPAREAFLEALSVFGAELTGDARKAAHGVPYASLADVENAVRDAQKQYQERRKDGKARDRLRRFSEVVHHYGNVVEVFLQHHPEYVALAWGAMKFVFVTFLNHEATASALAKGLSQVASVLPRTELSLVLYPTERMKRAIAQLYAHIIRFLTRAKEWYDEHKLKHVWHSISRPVELRFAGLISDIESLSATVDNLAMHGSRAELRHVHQKIEQGSSELAALQKEVMETKELIVSLKSFVAGAFVNTNGLLTDIQVANVVQSLPNRSRSNQTLSYQYNLMMRNRRAKRGLAPGKYPMLTSALRSWSYASGPSLLLVPAAKAMRMQLRDLAVSLVDLVRQVGVPVLWALDSNANSTADNKLDSAEAVLRCLVEQAIALSLAKKTEAMAAMLHARFSRAGSPDDLVKLLASCVRDIPVVYIIIDANPEDMSEAEREMGLLRSALSKLLLELPEGHSWQPK</sequence>
<keyword evidence="4" id="KW-1185">Reference proteome</keyword>
<evidence type="ECO:0000313" key="4">
    <source>
        <dbReference type="Proteomes" id="UP000827724"/>
    </source>
</evidence>
<name>A0A9P8TY67_9HYPO</name>
<evidence type="ECO:0000259" key="2">
    <source>
        <dbReference type="Pfam" id="PF24809"/>
    </source>
</evidence>
<protein>
    <recommendedName>
        <fullName evidence="2">DUF7708 domain-containing protein</fullName>
    </recommendedName>
</protein>
<evidence type="ECO:0000313" key="3">
    <source>
        <dbReference type="EMBL" id="KAH6608064.1"/>
    </source>
</evidence>
<reference evidence="3" key="1">
    <citation type="submission" date="2021-08" db="EMBL/GenBank/DDBJ databases">
        <title>Chromosome-Level Trichoderma cornu-damae using Hi-C Data.</title>
        <authorList>
            <person name="Kim C.S."/>
        </authorList>
    </citation>
    <scope>NUCLEOTIDE SEQUENCE</scope>
    <source>
        <strain evidence="3">KA19-0412C</strain>
    </source>
</reference>
<proteinExistence type="predicted"/>
<accession>A0A9P8TY67</accession>
<dbReference type="Proteomes" id="UP000827724">
    <property type="component" value="Unassembled WGS sequence"/>
</dbReference>
<feature type="domain" description="DUF7708" evidence="2">
    <location>
        <begin position="77"/>
        <end position="220"/>
    </location>
</feature>
<dbReference type="EMBL" id="JAIWOZ010000003">
    <property type="protein sequence ID" value="KAH6608064.1"/>
    <property type="molecule type" value="Genomic_DNA"/>
</dbReference>